<keyword evidence="1" id="KW-0472">Membrane</keyword>
<feature type="transmembrane region" description="Helical" evidence="1">
    <location>
        <begin position="12"/>
        <end position="31"/>
    </location>
</feature>
<dbReference type="Proteomes" id="UP000030416">
    <property type="component" value="Unassembled WGS sequence"/>
</dbReference>
<keyword evidence="1" id="KW-1133">Transmembrane helix</keyword>
<dbReference type="eggNOG" id="ENOG5032Y8F">
    <property type="taxonomic scope" value="Bacteria"/>
</dbReference>
<evidence type="ECO:0000256" key="1">
    <source>
        <dbReference type="SAM" id="Phobius"/>
    </source>
</evidence>
<keyword evidence="1" id="KW-0812">Transmembrane</keyword>
<accession>A0A0A3I5E9</accession>
<name>A0A0A3I5E9_9BACL</name>
<dbReference type="OrthoDB" id="2735472at2"/>
<gene>
    <name evidence="2" type="ORF">CD29_13520</name>
</gene>
<dbReference type="EMBL" id="JPVN01000015">
    <property type="protein sequence ID" value="KGR77903.1"/>
    <property type="molecule type" value="Genomic_DNA"/>
</dbReference>
<feature type="transmembrane region" description="Helical" evidence="1">
    <location>
        <begin position="87"/>
        <end position="105"/>
    </location>
</feature>
<reference evidence="2 3" key="1">
    <citation type="submission" date="2014-02" db="EMBL/GenBank/DDBJ databases">
        <title>Draft genome sequence of Lysinibacillus manganicus DSM 26584T.</title>
        <authorList>
            <person name="Zhang F."/>
            <person name="Wang G."/>
            <person name="Zhang L."/>
        </authorList>
    </citation>
    <scope>NUCLEOTIDE SEQUENCE [LARGE SCALE GENOMIC DNA]</scope>
    <source>
        <strain evidence="2 3">DSM 26584</strain>
    </source>
</reference>
<dbReference type="InterPro" id="IPR021560">
    <property type="entry name" value="DUF3021"/>
</dbReference>
<keyword evidence="3" id="KW-1185">Reference proteome</keyword>
<feature type="transmembrane region" description="Helical" evidence="1">
    <location>
        <begin position="111"/>
        <end position="130"/>
    </location>
</feature>
<protein>
    <recommendedName>
        <fullName evidence="4">DUF3021 domain-containing protein</fullName>
    </recommendedName>
</protein>
<dbReference type="STRING" id="1384049.CD29_13520"/>
<dbReference type="AlphaFoldDB" id="A0A0A3I5E9"/>
<feature type="transmembrane region" description="Helical" evidence="1">
    <location>
        <begin position="51"/>
        <end position="75"/>
    </location>
</feature>
<comment type="caution">
    <text evidence="2">The sequence shown here is derived from an EMBL/GenBank/DDBJ whole genome shotgun (WGS) entry which is preliminary data.</text>
</comment>
<evidence type="ECO:0000313" key="2">
    <source>
        <dbReference type="EMBL" id="KGR77903.1"/>
    </source>
</evidence>
<dbReference type="Pfam" id="PF11457">
    <property type="entry name" value="DUF3021"/>
    <property type="match status" value="1"/>
</dbReference>
<sequence length="157" mass="17896">MLKDILQRITVGGIIGLIICQIVLVFISLGVGEGKFIAVSPNFEKLIQHEVLAFILQNLGFALIGITFALCGLFFEIARWSMARQYVTHFSITSIVLVSIVFTIWTPETIWNVLILLFNFSLTYFITWTVQYKVSKRDIDQINALIQNHRKGMDLND</sequence>
<proteinExistence type="predicted"/>
<evidence type="ECO:0000313" key="3">
    <source>
        <dbReference type="Proteomes" id="UP000030416"/>
    </source>
</evidence>
<evidence type="ECO:0008006" key="4">
    <source>
        <dbReference type="Google" id="ProtNLM"/>
    </source>
</evidence>
<organism evidence="2 3">
    <name type="scientific">Ureibacillus manganicus DSM 26584</name>
    <dbReference type="NCBI Taxonomy" id="1384049"/>
    <lineage>
        <taxon>Bacteria</taxon>
        <taxon>Bacillati</taxon>
        <taxon>Bacillota</taxon>
        <taxon>Bacilli</taxon>
        <taxon>Bacillales</taxon>
        <taxon>Caryophanaceae</taxon>
        <taxon>Ureibacillus</taxon>
    </lineage>
</organism>